<dbReference type="Proteomes" id="UP000199754">
    <property type="component" value="Chromosome"/>
</dbReference>
<dbReference type="EMBL" id="CP022415">
    <property type="protein sequence ID" value="ASM71409.1"/>
    <property type="molecule type" value="Genomic_DNA"/>
</dbReference>
<keyword evidence="2" id="KW-1185">Reference proteome</keyword>
<name>A0A221JXF4_9RHOB</name>
<evidence type="ECO:0000313" key="1">
    <source>
        <dbReference type="EMBL" id="ASM71409.1"/>
    </source>
</evidence>
<gene>
    <name evidence="1" type="ORF">SULPSESMR1_00575</name>
</gene>
<protein>
    <recommendedName>
        <fullName evidence="3">DUF1127 domain-containing protein</fullName>
    </recommendedName>
</protein>
<reference evidence="1 2" key="1">
    <citation type="submission" date="2017-07" db="EMBL/GenBank/DDBJ databases">
        <title>Genome Sequence of Sulfitobacter pseudonitzschiae Strain SMR1 Isolated from a culture of the Diatom Skeletonema marinoi.</title>
        <authorList>
            <person name="Topel M."/>
            <person name="Pinder M.I.M."/>
            <person name="Johansson O.N."/>
            <person name="Kourtchenko O."/>
            <person name="Godhe A."/>
            <person name="Clarke A.K."/>
        </authorList>
    </citation>
    <scope>NUCLEOTIDE SEQUENCE [LARGE SCALE GENOMIC DNA]</scope>
    <source>
        <strain evidence="1 2">SMR1</strain>
    </source>
</reference>
<dbReference type="KEGG" id="spse:SULPSESMR1_00575"/>
<evidence type="ECO:0000313" key="2">
    <source>
        <dbReference type="Proteomes" id="UP000199754"/>
    </source>
</evidence>
<evidence type="ECO:0008006" key="3">
    <source>
        <dbReference type="Google" id="ProtNLM"/>
    </source>
</evidence>
<proteinExistence type="predicted"/>
<dbReference type="AlphaFoldDB" id="A0A221JXF4"/>
<sequence length="53" mass="5940">MSKLIAKFKFRNDVATMADNAMALHALSDAELADRNMNRSDIAREIMVNGNWA</sequence>
<organism evidence="1 2">
    <name type="scientific">Pseudosulfitobacter pseudonitzschiae</name>
    <dbReference type="NCBI Taxonomy" id="1402135"/>
    <lineage>
        <taxon>Bacteria</taxon>
        <taxon>Pseudomonadati</taxon>
        <taxon>Pseudomonadota</taxon>
        <taxon>Alphaproteobacteria</taxon>
        <taxon>Rhodobacterales</taxon>
        <taxon>Roseobacteraceae</taxon>
        <taxon>Pseudosulfitobacter</taxon>
    </lineage>
</organism>
<dbReference type="RefSeq" id="WP_114284513.1">
    <property type="nucleotide sequence ID" value="NZ_CP022415.1"/>
</dbReference>
<accession>A0A221JXF4</accession>